<name>A0A3D9RP99_9FLAO</name>
<dbReference type="Proteomes" id="UP000256429">
    <property type="component" value="Unassembled WGS sequence"/>
</dbReference>
<sequence length="387" mass="46560">MKKMNNKSEKIISQINSNVFFKEFTFSKNDFTDLDTKQELEFSDNVVWIDDIFFIFEIKDRNSEDLENDSKWFNNKVLKKAVSQIKSTHKYLEKYPNIPITNEKGHTKNITEAKFENIKNIIIYTPNDNFSEDKRHLKFYESKIIGFIHLFHSEDYYWICKYLITPAEVEEYLTFREKLFQKHSNYLNNLPEQYVLGHFLETLDTSELKAEYINNLINIKPDSSEFNMSYIIDNFNKNIQGINEKTEYYPIIAEIAKLKRSELAEFKKRFIRTIEKCKENDIDLPYRIYVPRTDCGFVFIPLIKKASKHWKTALSNFTYAQKYDQKASKCVGLVIFENTINDKVVLDMYWSFLKQDWEYDEEMEKRLYDSFPFRKVNTKLIENRYKD</sequence>
<evidence type="ECO:0000313" key="2">
    <source>
        <dbReference type="Proteomes" id="UP000256429"/>
    </source>
</evidence>
<proteinExistence type="predicted"/>
<gene>
    <name evidence="1" type="ORF">BX611_3014</name>
</gene>
<accession>A0A3D9RP99</accession>
<protein>
    <submittedName>
        <fullName evidence="1">Uncharacterized protein</fullName>
    </submittedName>
</protein>
<evidence type="ECO:0000313" key="1">
    <source>
        <dbReference type="EMBL" id="REE78720.1"/>
    </source>
</evidence>
<dbReference type="EMBL" id="QTTQ01000014">
    <property type="protein sequence ID" value="REE78720.1"/>
    <property type="molecule type" value="Genomic_DNA"/>
</dbReference>
<dbReference type="AlphaFoldDB" id="A0A3D9RP99"/>
<reference evidence="1 2" key="1">
    <citation type="submission" date="2018-08" db="EMBL/GenBank/DDBJ databases">
        <title>Genomic Encyclopedia of Type Strains, Phase III (KMG-III): the genomes of soil and plant-associated and newly described type strains.</title>
        <authorList>
            <person name="Whitman W."/>
        </authorList>
    </citation>
    <scope>NUCLEOTIDE SEQUENCE [LARGE SCALE GENOMIC DNA]</scope>
    <source>
        <strain evidence="1 2">325-5</strain>
    </source>
</reference>
<keyword evidence="2" id="KW-1185">Reference proteome</keyword>
<organism evidence="1 2">
    <name type="scientific">Lutibacter oceani</name>
    <dbReference type="NCBI Taxonomy" id="1853311"/>
    <lineage>
        <taxon>Bacteria</taxon>
        <taxon>Pseudomonadati</taxon>
        <taxon>Bacteroidota</taxon>
        <taxon>Flavobacteriia</taxon>
        <taxon>Flavobacteriales</taxon>
        <taxon>Flavobacteriaceae</taxon>
        <taxon>Lutibacter</taxon>
    </lineage>
</organism>
<comment type="caution">
    <text evidence="1">The sequence shown here is derived from an EMBL/GenBank/DDBJ whole genome shotgun (WGS) entry which is preliminary data.</text>
</comment>
<dbReference type="OrthoDB" id="8410020at2"/>